<dbReference type="GO" id="GO:0005975">
    <property type="term" value="P:carbohydrate metabolic process"/>
    <property type="evidence" value="ECO:0007669"/>
    <property type="project" value="InterPro"/>
</dbReference>
<dbReference type="InterPro" id="IPR008928">
    <property type="entry name" value="6-hairpin_glycosidase_sf"/>
</dbReference>
<comment type="caution">
    <text evidence="4">The sequence shown here is derived from an EMBL/GenBank/DDBJ whole genome shotgun (WGS) entry which is preliminary data.</text>
</comment>
<evidence type="ECO:0000313" key="4">
    <source>
        <dbReference type="EMBL" id="RCG15369.1"/>
    </source>
</evidence>
<dbReference type="AlphaFoldDB" id="A0A367EC48"/>
<organism evidence="4 5">
    <name type="scientific">Streptomyces reniochalinae</name>
    <dbReference type="NCBI Taxonomy" id="2250578"/>
    <lineage>
        <taxon>Bacteria</taxon>
        <taxon>Bacillati</taxon>
        <taxon>Actinomycetota</taxon>
        <taxon>Actinomycetes</taxon>
        <taxon>Kitasatosporales</taxon>
        <taxon>Streptomycetaceae</taxon>
        <taxon>Streptomyces</taxon>
    </lineage>
</organism>
<gene>
    <name evidence="4" type="ORF">DQ392_24655</name>
</gene>
<dbReference type="SUPFAM" id="SSF48208">
    <property type="entry name" value="Six-hairpin glycosidases"/>
    <property type="match status" value="1"/>
</dbReference>
<evidence type="ECO:0000256" key="1">
    <source>
        <dbReference type="SAM" id="MobiDB-lite"/>
    </source>
</evidence>
<dbReference type="Pfam" id="PF22422">
    <property type="entry name" value="MGH1-like_GH"/>
    <property type="match status" value="1"/>
</dbReference>
<reference evidence="4 5" key="1">
    <citation type="submission" date="2018-06" db="EMBL/GenBank/DDBJ databases">
        <title>Streptomyces reniochalinae sp. nov. and Streptomyces diacarnus sp. nov. from marine sponges.</title>
        <authorList>
            <person name="Li L."/>
        </authorList>
    </citation>
    <scope>NUCLEOTIDE SEQUENCE [LARGE SCALE GENOMIC DNA]</scope>
    <source>
        <strain evidence="4 5">LHW50302</strain>
    </source>
</reference>
<dbReference type="InterPro" id="IPR032856">
    <property type="entry name" value="GDE_N_bis"/>
</dbReference>
<protein>
    <submittedName>
        <fullName evidence="4">Uncharacterized protein</fullName>
    </submittedName>
</protein>
<feature type="domain" description="Putative glycogen debranching enzyme N-terminal" evidence="2">
    <location>
        <begin position="9"/>
        <end position="177"/>
    </location>
</feature>
<evidence type="ECO:0000259" key="2">
    <source>
        <dbReference type="Pfam" id="PF14742"/>
    </source>
</evidence>
<evidence type="ECO:0000313" key="5">
    <source>
        <dbReference type="Proteomes" id="UP000253507"/>
    </source>
</evidence>
<dbReference type="Pfam" id="PF14742">
    <property type="entry name" value="GDE_N_bis"/>
    <property type="match status" value="1"/>
</dbReference>
<dbReference type="InterPro" id="IPR012341">
    <property type="entry name" value="6hp_glycosidase-like_sf"/>
</dbReference>
<accession>A0A367EC48</accession>
<feature type="domain" description="Mannosylglycerate hydrolase MGH1-like glycoside hydrolase" evidence="3">
    <location>
        <begin position="205"/>
        <end position="284"/>
    </location>
</feature>
<dbReference type="EMBL" id="QOIM01000041">
    <property type="protein sequence ID" value="RCG15369.1"/>
    <property type="molecule type" value="Genomic_DNA"/>
</dbReference>
<dbReference type="InterPro" id="IPR054491">
    <property type="entry name" value="MGH1-like_GH"/>
</dbReference>
<dbReference type="Proteomes" id="UP000253507">
    <property type="component" value="Unassembled WGS sequence"/>
</dbReference>
<sequence>MTATEHRMLVHDGTFAVLTPSGDIAEAPAATVPHGLFRRDARHLSRWELTLDGAAPVVLVPGDAGDGGGCAVLTPRGTREAPPACTVFREQAVADGALTELLRVVGNEGAAATVRLTLTADADFADQMELRAQHRVFTKPGAAPGSDRRTDGVEFRYLRGADWHARTVVTADPAPLTVHGPDGTDGADATGGGSGTARRLLWSGILEQGRGRTVGRRLMEPDFFSGWGVRTLAAGQTPYHPLSYHRGSVWPQDNALIALGLARYGLREELRRLTGGLLDAAARHGYRLPEVLAGYPRADPQGPVPYPHACSPQAWAAATPLALLTALDGDPARC</sequence>
<dbReference type="OrthoDB" id="9759959at2"/>
<keyword evidence="5" id="KW-1185">Reference proteome</keyword>
<feature type="region of interest" description="Disordered" evidence="1">
    <location>
        <begin position="174"/>
        <end position="194"/>
    </location>
</feature>
<evidence type="ECO:0000259" key="3">
    <source>
        <dbReference type="Pfam" id="PF22422"/>
    </source>
</evidence>
<dbReference type="Gene3D" id="1.50.10.10">
    <property type="match status" value="1"/>
</dbReference>
<proteinExistence type="predicted"/>
<name>A0A367EC48_9ACTN</name>